<dbReference type="InterPro" id="IPR015422">
    <property type="entry name" value="PyrdxlP-dep_Trfase_small"/>
</dbReference>
<keyword evidence="7" id="KW-1185">Reference proteome</keyword>
<evidence type="ECO:0000256" key="4">
    <source>
        <dbReference type="ARBA" id="ARBA00022898"/>
    </source>
</evidence>
<dbReference type="Gene3D" id="3.90.1150.10">
    <property type="entry name" value="Aspartate Aminotransferase, domain 1"/>
    <property type="match status" value="1"/>
</dbReference>
<dbReference type="Pfam" id="PF00266">
    <property type="entry name" value="Aminotran_5"/>
    <property type="match status" value="1"/>
</dbReference>
<name>A0ABV9DEY5_9BACI</name>
<keyword evidence="2 6" id="KW-0032">Aminotransferase</keyword>
<dbReference type="Gene3D" id="3.40.640.10">
    <property type="entry name" value="Type I PLP-dependent aspartate aminotransferase-like (Major domain)"/>
    <property type="match status" value="1"/>
</dbReference>
<accession>A0ABV9DEY5</accession>
<evidence type="ECO:0000313" key="6">
    <source>
        <dbReference type="EMBL" id="MFC4557270.1"/>
    </source>
</evidence>
<dbReference type="SUPFAM" id="SSF53383">
    <property type="entry name" value="PLP-dependent transferases"/>
    <property type="match status" value="1"/>
</dbReference>
<dbReference type="InterPro" id="IPR016181">
    <property type="entry name" value="Acyl_CoA_acyltransferase"/>
</dbReference>
<dbReference type="InterPro" id="IPR015421">
    <property type="entry name" value="PyrdxlP-dep_Trfase_major"/>
</dbReference>
<keyword evidence="4" id="KW-0663">Pyridoxal phosphate</keyword>
<gene>
    <name evidence="6" type="ORF">ACFO3D_03460</name>
</gene>
<dbReference type="InterPro" id="IPR015424">
    <property type="entry name" value="PyrdxlP-dep_Trfase"/>
</dbReference>
<dbReference type="RefSeq" id="WP_390293213.1">
    <property type="nucleotide sequence ID" value="NZ_JBHSFU010000003.1"/>
</dbReference>
<dbReference type="Proteomes" id="UP001595989">
    <property type="component" value="Unassembled WGS sequence"/>
</dbReference>
<dbReference type="InterPro" id="IPR000192">
    <property type="entry name" value="Aminotrans_V_dom"/>
</dbReference>
<comment type="caution">
    <text evidence="6">The sequence shown here is derived from an EMBL/GenBank/DDBJ whole genome shotgun (WGS) entry which is preliminary data.</text>
</comment>
<dbReference type="SUPFAM" id="SSF55729">
    <property type="entry name" value="Acyl-CoA N-acyltransferases (Nat)"/>
    <property type="match status" value="1"/>
</dbReference>
<feature type="domain" description="N-acetyltransferase" evidence="5">
    <location>
        <begin position="7"/>
        <end position="173"/>
    </location>
</feature>
<dbReference type="GO" id="GO:0008483">
    <property type="term" value="F:transaminase activity"/>
    <property type="evidence" value="ECO:0007669"/>
    <property type="project" value="UniProtKB-KW"/>
</dbReference>
<evidence type="ECO:0000313" key="7">
    <source>
        <dbReference type="Proteomes" id="UP001595989"/>
    </source>
</evidence>
<reference evidence="7" key="1">
    <citation type="journal article" date="2019" name="Int. J. Syst. Evol. Microbiol.">
        <title>The Global Catalogue of Microorganisms (GCM) 10K type strain sequencing project: providing services to taxonomists for standard genome sequencing and annotation.</title>
        <authorList>
            <consortium name="The Broad Institute Genomics Platform"/>
            <consortium name="The Broad Institute Genome Sequencing Center for Infectious Disease"/>
            <person name="Wu L."/>
            <person name="Ma J."/>
        </authorList>
    </citation>
    <scope>NUCLEOTIDE SEQUENCE [LARGE SCALE GENOMIC DNA]</scope>
    <source>
        <strain evidence="7">CGMCC 4.7426</strain>
    </source>
</reference>
<proteinExistence type="predicted"/>
<sequence length="536" mass="60464">MNNTGTITYSIANQPDEMNQIYQLNYETFVEEIPQHETNQNRVLIDRFHDENTYIIAKHDKEVIGMIAVRGNRPFSLDQKLESLDSYLPFGSIPCEIRLLSIKEPFRGSKVFYGLCERLVSFCLEKGYTLALISGTTRQLKLYRHIGFKPFGPLVGDEDAQYQPMYLTKQNFERSSKLFKRLIEREEKKFTHTFLPGPVPVNNHVEKAWNSAPLSHRDISFINTMKNVQYKLSQRTNANFAEIVVGTGTMANEMIAAQLSRLPGKGLILVNGEFGERLVKQSFRWNLSFYKISKDWNTPITGLEVNEFLNEHPGITWIWHVHCETSTGYIFPLEEIKHIAGQHNIKLCLDACSSIGVFPVDLSGVYLASTVSGKGIASYPGLAILFHEKELKPDHTLPTYLDIGTYQQAGSVPFTHSSNSLLALEAALKNPVNTDSALIRWIRETLASNEMAVLGDYETCSPGVITIEIPSTISSRDFGDILKDQGIHVSYESGYLLERNWVQIALMGIQKEAAAKRAVNIITQQFNIMTKGTVVN</sequence>
<dbReference type="PANTHER" id="PTHR42778:SF1">
    <property type="entry name" value="2-AMINOETHYLPHOSPHONATE--PYRUVATE TRANSAMINASE"/>
    <property type="match status" value="1"/>
</dbReference>
<evidence type="ECO:0000256" key="3">
    <source>
        <dbReference type="ARBA" id="ARBA00022679"/>
    </source>
</evidence>
<dbReference type="EMBL" id="JBHSFU010000003">
    <property type="protein sequence ID" value="MFC4557270.1"/>
    <property type="molecule type" value="Genomic_DNA"/>
</dbReference>
<dbReference type="PROSITE" id="PS51186">
    <property type="entry name" value="GNAT"/>
    <property type="match status" value="1"/>
</dbReference>
<comment type="cofactor">
    <cofactor evidence="1">
        <name>pyridoxal 5'-phosphate</name>
        <dbReference type="ChEBI" id="CHEBI:597326"/>
    </cofactor>
</comment>
<dbReference type="InterPro" id="IPR000182">
    <property type="entry name" value="GNAT_dom"/>
</dbReference>
<evidence type="ECO:0000259" key="5">
    <source>
        <dbReference type="PROSITE" id="PS51186"/>
    </source>
</evidence>
<dbReference type="Pfam" id="PF00583">
    <property type="entry name" value="Acetyltransf_1"/>
    <property type="match status" value="1"/>
</dbReference>
<protein>
    <submittedName>
        <fullName evidence="6">Aminotransferase class V-fold PLP-dependent enzyme</fullName>
    </submittedName>
</protein>
<evidence type="ECO:0000256" key="1">
    <source>
        <dbReference type="ARBA" id="ARBA00001933"/>
    </source>
</evidence>
<evidence type="ECO:0000256" key="2">
    <source>
        <dbReference type="ARBA" id="ARBA00022576"/>
    </source>
</evidence>
<dbReference type="Gene3D" id="3.40.630.30">
    <property type="match status" value="1"/>
</dbReference>
<organism evidence="6 7">
    <name type="scientific">Virgibacillus kekensis</name>
    <dbReference type="NCBI Taxonomy" id="202261"/>
    <lineage>
        <taxon>Bacteria</taxon>
        <taxon>Bacillati</taxon>
        <taxon>Bacillota</taxon>
        <taxon>Bacilli</taxon>
        <taxon>Bacillales</taxon>
        <taxon>Bacillaceae</taxon>
        <taxon>Virgibacillus</taxon>
    </lineage>
</organism>
<keyword evidence="3" id="KW-0808">Transferase</keyword>
<dbReference type="PANTHER" id="PTHR42778">
    <property type="entry name" value="2-AMINOETHYLPHOSPHONATE--PYRUVATE TRANSAMINASE"/>
    <property type="match status" value="1"/>
</dbReference>